<dbReference type="KEGG" id="vg:26642235"/>
<sequence>MFFTILLVYTFYGGVNMYLDYQVRRKEGTMGHYVMKAFEGFEWKILASVFGTVVAYIEGFYTELIWSFLALFTLDLITGIMKSKRNGIPISSKRLRDSVSKLGAYIILITALIIASKMETQFVPVVTLAYYYFIFTEFKSIIENVEEMGLKVPGFLKSKVDEQIPQDSTEEEKERGDK</sequence>
<evidence type="ECO:0000256" key="3">
    <source>
        <dbReference type="ARBA" id="ARBA00022989"/>
    </source>
</evidence>
<dbReference type="Proteomes" id="UP000015092">
    <property type="component" value="Segment"/>
</dbReference>
<evidence type="ECO:0000256" key="2">
    <source>
        <dbReference type="ARBA" id="ARBA00022692"/>
    </source>
</evidence>
<evidence type="ECO:0000313" key="6">
    <source>
        <dbReference type="EMBL" id="AGR46790.1"/>
    </source>
</evidence>
<keyword evidence="2 5" id="KW-0812">Transmembrane</keyword>
<name>S5MM77_9CAUD</name>
<keyword evidence="7" id="KW-1185">Reference proteome</keyword>
<gene>
    <name evidence="6" type="ORF">JL_117</name>
</gene>
<dbReference type="OrthoDB" id="24612at10239"/>
<keyword evidence="3 5" id="KW-1133">Transmembrane helix</keyword>
<dbReference type="GO" id="GO:0033644">
    <property type="term" value="C:host cell membrane"/>
    <property type="evidence" value="ECO:0007669"/>
    <property type="project" value="UniProtKB-SubCell"/>
</dbReference>
<evidence type="ECO:0000256" key="4">
    <source>
        <dbReference type="ARBA" id="ARBA00023136"/>
    </source>
</evidence>
<protein>
    <recommendedName>
        <fullName evidence="8">Holin</fullName>
    </recommendedName>
</protein>
<comment type="subcellular location">
    <subcellularLocation>
        <location evidence="1">Host membrane</location>
        <topology evidence="1">Multi-pass membrane protein</topology>
    </subcellularLocation>
</comment>
<dbReference type="GeneID" id="26642235"/>
<dbReference type="Pfam" id="PF05105">
    <property type="entry name" value="Phage_holin_4_1"/>
    <property type="match status" value="1"/>
</dbReference>
<proteinExistence type="predicted"/>
<dbReference type="InterPro" id="IPR006480">
    <property type="entry name" value="Phage_holin_4_1"/>
</dbReference>
<feature type="transmembrane region" description="Helical" evidence="5">
    <location>
        <begin position="6"/>
        <end position="21"/>
    </location>
</feature>
<evidence type="ECO:0008006" key="8">
    <source>
        <dbReference type="Google" id="ProtNLM"/>
    </source>
</evidence>
<evidence type="ECO:0000256" key="5">
    <source>
        <dbReference type="SAM" id="Phobius"/>
    </source>
</evidence>
<accession>S5MM77</accession>
<dbReference type="NCBIfam" id="TIGR01593">
    <property type="entry name" value="holin_tox_secr"/>
    <property type="match status" value="1"/>
</dbReference>
<keyword evidence="4 5" id="KW-0472">Membrane</keyword>
<dbReference type="EMBL" id="KC595512">
    <property type="protein sequence ID" value="AGR46790.1"/>
    <property type="molecule type" value="Genomic_DNA"/>
</dbReference>
<evidence type="ECO:0000256" key="1">
    <source>
        <dbReference type="ARBA" id="ARBA00004301"/>
    </source>
</evidence>
<feature type="transmembrane region" description="Helical" evidence="5">
    <location>
        <begin position="102"/>
        <end position="133"/>
    </location>
</feature>
<dbReference type="RefSeq" id="YP_009215893.1">
    <property type="nucleotide sequence ID" value="NC_028982.1"/>
</dbReference>
<reference evidence="6 7" key="1">
    <citation type="journal article" date="2014" name="Genome Announc.">
        <title>Genome Sequences of Three Novel Bacillus cereus Bacteriophages.</title>
        <authorList>
            <person name="Grose J.H."/>
            <person name="Jensen J.D."/>
            <person name="Merrill B.D."/>
            <person name="Fisher J.N."/>
            <person name="Burnett S.H."/>
            <person name="Breakwell D.P."/>
        </authorList>
    </citation>
    <scope>NUCLEOTIDE SEQUENCE [LARGE SCALE GENOMIC DNA]</scope>
</reference>
<evidence type="ECO:0000313" key="7">
    <source>
        <dbReference type="Proteomes" id="UP000015092"/>
    </source>
</evidence>
<organism evidence="6 7">
    <name type="scientific">Bacillus phage JL</name>
    <dbReference type="NCBI Taxonomy" id="1296655"/>
    <lineage>
        <taxon>Viruses</taxon>
        <taxon>Duplodnaviria</taxon>
        <taxon>Heunggongvirae</taxon>
        <taxon>Uroviricota</taxon>
        <taxon>Caudoviricetes</taxon>
        <taxon>Herelleviridae</taxon>
        <taxon>Spounavirinae</taxon>
        <taxon>Siminovitchvirus</taxon>
        <taxon>Siminovitchvirus JL</taxon>
    </lineage>
</organism>
<feature type="transmembrane region" description="Helical" evidence="5">
    <location>
        <begin position="64"/>
        <end position="81"/>
    </location>
</feature>